<dbReference type="SFLD" id="SFLDF00029">
    <property type="entry name" value="phosphoserine_phosphatase"/>
    <property type="match status" value="1"/>
</dbReference>
<dbReference type="OrthoDB" id="9792539at2"/>
<dbReference type="GO" id="GO:0000287">
    <property type="term" value="F:magnesium ion binding"/>
    <property type="evidence" value="ECO:0007669"/>
    <property type="project" value="TreeGrafter"/>
</dbReference>
<organism evidence="15 16">
    <name type="scientific">Billgrantia endophytica</name>
    <dbReference type="NCBI Taxonomy" id="2033802"/>
    <lineage>
        <taxon>Bacteria</taxon>
        <taxon>Pseudomonadati</taxon>
        <taxon>Pseudomonadota</taxon>
        <taxon>Gammaproteobacteria</taxon>
        <taxon>Oceanospirillales</taxon>
        <taxon>Halomonadaceae</taxon>
        <taxon>Billgrantia</taxon>
    </lineage>
</organism>
<evidence type="ECO:0000256" key="12">
    <source>
        <dbReference type="ARBA" id="ARBA00048138"/>
    </source>
</evidence>
<dbReference type="SUPFAM" id="SSF56784">
    <property type="entry name" value="HAD-like"/>
    <property type="match status" value="1"/>
</dbReference>
<dbReference type="Gene3D" id="3.30.70.260">
    <property type="match status" value="1"/>
</dbReference>
<dbReference type="InterPro" id="IPR023214">
    <property type="entry name" value="HAD_sf"/>
</dbReference>
<evidence type="ECO:0000256" key="2">
    <source>
        <dbReference type="ARBA" id="ARBA00005135"/>
    </source>
</evidence>
<evidence type="ECO:0000256" key="5">
    <source>
        <dbReference type="ARBA" id="ARBA00015196"/>
    </source>
</evidence>
<dbReference type="SUPFAM" id="SSF55021">
    <property type="entry name" value="ACT-like"/>
    <property type="match status" value="1"/>
</dbReference>
<evidence type="ECO:0000256" key="11">
    <source>
        <dbReference type="ARBA" id="ARBA00031693"/>
    </source>
</evidence>
<dbReference type="GO" id="GO:0036424">
    <property type="term" value="F:L-phosphoserine phosphatase activity"/>
    <property type="evidence" value="ECO:0007669"/>
    <property type="project" value="InterPro"/>
</dbReference>
<comment type="caution">
    <text evidence="15">The sequence shown here is derived from an EMBL/GenBank/DDBJ whole genome shotgun (WGS) entry which is preliminary data.</text>
</comment>
<accession>A0A2N7U065</accession>
<keyword evidence="8" id="KW-0378">Hydrolase</keyword>
<keyword evidence="16" id="KW-1185">Reference proteome</keyword>
<dbReference type="InterPro" id="IPR045865">
    <property type="entry name" value="ACT-like_dom_sf"/>
</dbReference>
<evidence type="ECO:0000256" key="10">
    <source>
        <dbReference type="ARBA" id="ARBA00023299"/>
    </source>
</evidence>
<dbReference type="GO" id="GO:0006564">
    <property type="term" value="P:L-serine biosynthetic process"/>
    <property type="evidence" value="ECO:0007669"/>
    <property type="project" value="UniProtKB-KW"/>
</dbReference>
<sequence>MTRRLLIRATGAARPGQLAGLGQAMARSGARLLDINQSVTFGMVSLEALVGLDRDSDLESALSAAGDTLGLDVQAIQVSAEDYQRWSVQASEPRLILTLLAPHLPAGILAEVGALTAEHGLTVELIHRLSGREPLDGGVPAYGSCVECWLRGEEVDLDALREKALALGAMHGVDIAIQEDSIWRRHRRLVCFDMDSTLIQAEVIDELARRHGVYDDVAEITERAMRGELDFQQSFRERMSKLKGLDEAVLAEIAETLPMMDGVERLMMHLKRLGYRTVILSGGFTYFARHLQEKLGFDEVHANELVIENGKVTGEVREPILDANRKADLLREIAEREGLALEQTIAVGDGANDLKMLSTAGMGIAFRAKPLVRSQARQSISTLGIDAVLYLMGYRQVDLEDESR</sequence>
<dbReference type="InterPro" id="IPR004469">
    <property type="entry name" value="PSP"/>
</dbReference>
<reference evidence="15 16" key="1">
    <citation type="submission" date="2018-01" db="EMBL/GenBank/DDBJ databases">
        <title>Halomonas endophytica sp. nov., isolated from storage liquid in the stems of Populus euphratica.</title>
        <authorList>
            <person name="Chen C."/>
        </authorList>
    </citation>
    <scope>NUCLEOTIDE SEQUENCE [LARGE SCALE GENOMIC DNA]</scope>
    <source>
        <strain evidence="15 16">MC28</strain>
    </source>
</reference>
<evidence type="ECO:0000256" key="4">
    <source>
        <dbReference type="ARBA" id="ARBA00012640"/>
    </source>
</evidence>
<evidence type="ECO:0000256" key="13">
    <source>
        <dbReference type="ARBA" id="ARBA00048523"/>
    </source>
</evidence>
<protein>
    <recommendedName>
        <fullName evidence="5">Phosphoserine phosphatase</fullName>
        <ecNumber evidence="4">3.1.3.3</ecNumber>
    </recommendedName>
    <alternativeName>
        <fullName evidence="11">O-phosphoserine phosphohydrolase</fullName>
    </alternativeName>
</protein>
<dbReference type="Proteomes" id="UP000235803">
    <property type="component" value="Unassembled WGS sequence"/>
</dbReference>
<evidence type="ECO:0000256" key="1">
    <source>
        <dbReference type="ARBA" id="ARBA00001946"/>
    </source>
</evidence>
<keyword evidence="10" id="KW-0718">Serine biosynthesis</keyword>
<dbReference type="EMBL" id="PNRF01000032">
    <property type="protein sequence ID" value="PMR73818.1"/>
    <property type="molecule type" value="Genomic_DNA"/>
</dbReference>
<keyword evidence="7" id="KW-0479">Metal-binding</keyword>
<feature type="active site" description="Proton donor" evidence="14">
    <location>
        <position position="195"/>
    </location>
</feature>
<dbReference type="Pfam" id="PF00702">
    <property type="entry name" value="Hydrolase"/>
    <property type="match status" value="1"/>
</dbReference>
<evidence type="ECO:0000313" key="15">
    <source>
        <dbReference type="EMBL" id="PMR73818.1"/>
    </source>
</evidence>
<evidence type="ECO:0000256" key="6">
    <source>
        <dbReference type="ARBA" id="ARBA00022605"/>
    </source>
</evidence>
<dbReference type="SFLD" id="SFLDG01136">
    <property type="entry name" value="C1.6:_Phosphoserine_Phosphatas"/>
    <property type="match status" value="1"/>
</dbReference>
<proteinExistence type="inferred from homology"/>
<dbReference type="PANTHER" id="PTHR43344">
    <property type="entry name" value="PHOSPHOSERINE PHOSPHATASE"/>
    <property type="match status" value="1"/>
</dbReference>
<dbReference type="NCBIfam" id="TIGR01488">
    <property type="entry name" value="HAD-SF-IB"/>
    <property type="match status" value="1"/>
</dbReference>
<dbReference type="CDD" id="cd07500">
    <property type="entry name" value="HAD_PSP"/>
    <property type="match status" value="1"/>
</dbReference>
<dbReference type="EC" id="3.1.3.3" evidence="4"/>
<keyword evidence="6" id="KW-0028">Amino-acid biosynthesis</keyword>
<comment type="cofactor">
    <cofactor evidence="1">
        <name>Mg(2+)</name>
        <dbReference type="ChEBI" id="CHEBI:18420"/>
    </cofactor>
</comment>
<evidence type="ECO:0000256" key="14">
    <source>
        <dbReference type="PIRSR" id="PIRSR604469-1"/>
    </source>
</evidence>
<dbReference type="InterPro" id="IPR036412">
    <property type="entry name" value="HAD-like_sf"/>
</dbReference>
<dbReference type="GO" id="GO:0005737">
    <property type="term" value="C:cytoplasm"/>
    <property type="evidence" value="ECO:0007669"/>
    <property type="project" value="TreeGrafter"/>
</dbReference>
<dbReference type="SFLD" id="SFLDG01137">
    <property type="entry name" value="C1.6.1:_Phosphoserine_Phosphat"/>
    <property type="match status" value="1"/>
</dbReference>
<gene>
    <name evidence="15" type="primary">serB</name>
    <name evidence="15" type="ORF">C1H69_15945</name>
</gene>
<dbReference type="PANTHER" id="PTHR43344:SF2">
    <property type="entry name" value="PHOSPHOSERINE PHOSPHATASE"/>
    <property type="match status" value="1"/>
</dbReference>
<evidence type="ECO:0000256" key="9">
    <source>
        <dbReference type="ARBA" id="ARBA00022842"/>
    </source>
</evidence>
<evidence type="ECO:0000256" key="3">
    <source>
        <dbReference type="ARBA" id="ARBA00009184"/>
    </source>
</evidence>
<dbReference type="NCBIfam" id="TIGR00338">
    <property type="entry name" value="serB"/>
    <property type="match status" value="1"/>
</dbReference>
<dbReference type="InterPro" id="IPR050582">
    <property type="entry name" value="HAD-like_SerB"/>
</dbReference>
<comment type="catalytic activity">
    <reaction evidence="13">
        <text>O-phospho-D-serine + H2O = D-serine + phosphate</text>
        <dbReference type="Rhea" id="RHEA:24873"/>
        <dbReference type="ChEBI" id="CHEBI:15377"/>
        <dbReference type="ChEBI" id="CHEBI:35247"/>
        <dbReference type="ChEBI" id="CHEBI:43474"/>
        <dbReference type="ChEBI" id="CHEBI:58680"/>
        <dbReference type="EC" id="3.1.3.3"/>
    </reaction>
</comment>
<dbReference type="SFLD" id="SFLDS00003">
    <property type="entry name" value="Haloacid_Dehalogenase"/>
    <property type="match status" value="1"/>
</dbReference>
<name>A0A2N7U065_9GAMM</name>
<evidence type="ECO:0000313" key="16">
    <source>
        <dbReference type="Proteomes" id="UP000235803"/>
    </source>
</evidence>
<dbReference type="AlphaFoldDB" id="A0A2N7U065"/>
<dbReference type="RefSeq" id="WP_102654367.1">
    <property type="nucleotide sequence ID" value="NZ_PNRF01000032.1"/>
</dbReference>
<dbReference type="Pfam" id="PF13740">
    <property type="entry name" value="ACT_6"/>
    <property type="match status" value="1"/>
</dbReference>
<evidence type="ECO:0000256" key="8">
    <source>
        <dbReference type="ARBA" id="ARBA00022801"/>
    </source>
</evidence>
<evidence type="ECO:0000256" key="7">
    <source>
        <dbReference type="ARBA" id="ARBA00022723"/>
    </source>
</evidence>
<comment type="pathway">
    <text evidence="2">Amino-acid biosynthesis; L-serine biosynthesis; L-serine from 3-phospho-D-glycerate: step 3/3.</text>
</comment>
<comment type="similarity">
    <text evidence="3">Belongs to the HAD-like hydrolase superfamily. SerB family.</text>
</comment>
<comment type="catalytic activity">
    <reaction evidence="12">
        <text>O-phospho-L-serine + H2O = L-serine + phosphate</text>
        <dbReference type="Rhea" id="RHEA:21208"/>
        <dbReference type="ChEBI" id="CHEBI:15377"/>
        <dbReference type="ChEBI" id="CHEBI:33384"/>
        <dbReference type="ChEBI" id="CHEBI:43474"/>
        <dbReference type="ChEBI" id="CHEBI:57524"/>
        <dbReference type="EC" id="3.1.3.3"/>
    </reaction>
</comment>
<dbReference type="UniPathway" id="UPA00135">
    <property type="reaction ID" value="UER00198"/>
</dbReference>
<keyword evidence="9" id="KW-0460">Magnesium</keyword>
<feature type="active site" description="Nucleophile" evidence="14">
    <location>
        <position position="193"/>
    </location>
</feature>
<dbReference type="Gene3D" id="3.40.50.1000">
    <property type="entry name" value="HAD superfamily/HAD-like"/>
    <property type="match status" value="1"/>
</dbReference>